<reference evidence="2 3" key="1">
    <citation type="submission" date="2019-07" db="EMBL/GenBank/DDBJ databases">
        <title>Deinococcus detaillus sp. nov., isolated from humus soil in Antarctica.</title>
        <authorList>
            <person name="Zhang K."/>
        </authorList>
    </citation>
    <scope>NUCLEOTIDE SEQUENCE [LARGE SCALE GENOMIC DNA]</scope>
    <source>
        <strain evidence="2 3">H1</strain>
    </source>
</reference>
<dbReference type="EMBL" id="VKDB01000011">
    <property type="protein sequence ID" value="TSA84486.1"/>
    <property type="molecule type" value="Genomic_DNA"/>
</dbReference>
<proteinExistence type="predicted"/>
<evidence type="ECO:0000259" key="1">
    <source>
        <dbReference type="Pfam" id="PF08501"/>
    </source>
</evidence>
<protein>
    <submittedName>
        <fullName evidence="2">Shikimate 5-dehydrogenase</fullName>
    </submittedName>
</protein>
<dbReference type="NCBIfam" id="NF009202">
    <property type="entry name" value="PRK12550.1"/>
    <property type="match status" value="1"/>
</dbReference>
<evidence type="ECO:0000313" key="3">
    <source>
        <dbReference type="Proteomes" id="UP000316092"/>
    </source>
</evidence>
<dbReference type="Gene3D" id="3.40.50.720">
    <property type="entry name" value="NAD(P)-binding Rossmann-like Domain"/>
    <property type="match status" value="1"/>
</dbReference>
<dbReference type="OrthoDB" id="9792692at2"/>
<dbReference type="InterPro" id="IPR036291">
    <property type="entry name" value="NAD(P)-bd_dom_sf"/>
</dbReference>
<sequence>MPQPRSMQSISKDTTLCISLAGRPGNFGTRFHNFLYAELGLDYVYKAFTTTDLAAAIGGVRALGIRGCAVSMPFKEACIPLLDELTPSAAAIGSVNTIVNDGGFLRAYNTDYLAVGQLIAQYQLAPETPFALRGSGGMAKAVAAAFRDAGFGRGVIVARHAEKGSALAQECGYSWQAELGEFRPELLVNVTPIGMAGGAEAERLAFKADAVEHAQLVFDVVAMPAETPLIRAARAAGKRVISGAEVASLQALEQFVLYTGVRPSPEQAARAAAFAHNTAVHNTAAHDTAAQS</sequence>
<dbReference type="AlphaFoldDB" id="A0A553UWA7"/>
<dbReference type="GO" id="GO:0019632">
    <property type="term" value="P:shikimate metabolic process"/>
    <property type="evidence" value="ECO:0007669"/>
    <property type="project" value="TreeGrafter"/>
</dbReference>
<evidence type="ECO:0000313" key="2">
    <source>
        <dbReference type="EMBL" id="TSA84486.1"/>
    </source>
</evidence>
<dbReference type="SUPFAM" id="SSF53223">
    <property type="entry name" value="Aminoacid dehydrogenase-like, N-terminal domain"/>
    <property type="match status" value="1"/>
</dbReference>
<dbReference type="Pfam" id="PF08501">
    <property type="entry name" value="Shikimate_dh_N"/>
    <property type="match status" value="1"/>
</dbReference>
<dbReference type="Gene3D" id="3.40.50.10860">
    <property type="entry name" value="Leucine Dehydrogenase, chain A, domain 1"/>
    <property type="match status" value="1"/>
</dbReference>
<dbReference type="InterPro" id="IPR013708">
    <property type="entry name" value="Shikimate_DH-bd_N"/>
</dbReference>
<organism evidence="2 3">
    <name type="scientific">Deinococcus detaillensis</name>
    <dbReference type="NCBI Taxonomy" id="2592048"/>
    <lineage>
        <taxon>Bacteria</taxon>
        <taxon>Thermotogati</taxon>
        <taxon>Deinococcota</taxon>
        <taxon>Deinococci</taxon>
        <taxon>Deinococcales</taxon>
        <taxon>Deinococcaceae</taxon>
        <taxon>Deinococcus</taxon>
    </lineage>
</organism>
<name>A0A553UWA7_9DEIO</name>
<dbReference type="GO" id="GO:0009423">
    <property type="term" value="P:chorismate biosynthetic process"/>
    <property type="evidence" value="ECO:0007669"/>
    <property type="project" value="TreeGrafter"/>
</dbReference>
<dbReference type="CDD" id="cd01065">
    <property type="entry name" value="NAD_bind_Shikimate_DH"/>
    <property type="match status" value="1"/>
</dbReference>
<dbReference type="GO" id="GO:0005829">
    <property type="term" value="C:cytosol"/>
    <property type="evidence" value="ECO:0007669"/>
    <property type="project" value="TreeGrafter"/>
</dbReference>
<feature type="domain" description="Shikimate dehydrogenase substrate binding N-terminal" evidence="1">
    <location>
        <begin position="31"/>
        <end position="98"/>
    </location>
</feature>
<accession>A0A553UWA7</accession>
<keyword evidence="3" id="KW-1185">Reference proteome</keyword>
<gene>
    <name evidence="2" type="ORF">FNU79_11005</name>
</gene>
<comment type="caution">
    <text evidence="2">The sequence shown here is derived from an EMBL/GenBank/DDBJ whole genome shotgun (WGS) entry which is preliminary data.</text>
</comment>
<dbReference type="InterPro" id="IPR046346">
    <property type="entry name" value="Aminoacid_DH-like_N_sf"/>
</dbReference>
<dbReference type="PANTHER" id="PTHR21089:SF9">
    <property type="entry name" value="SHIKIMATE DEHYDROGENASE-LIKE PROTEIN HI_0607"/>
    <property type="match status" value="1"/>
</dbReference>
<dbReference type="InterPro" id="IPR022893">
    <property type="entry name" value="Shikimate_DH_fam"/>
</dbReference>
<dbReference type="SUPFAM" id="SSF51735">
    <property type="entry name" value="NAD(P)-binding Rossmann-fold domains"/>
    <property type="match status" value="1"/>
</dbReference>
<dbReference type="GO" id="GO:0050661">
    <property type="term" value="F:NADP binding"/>
    <property type="evidence" value="ECO:0007669"/>
    <property type="project" value="TreeGrafter"/>
</dbReference>
<dbReference type="Proteomes" id="UP000316092">
    <property type="component" value="Unassembled WGS sequence"/>
</dbReference>
<dbReference type="PANTHER" id="PTHR21089">
    <property type="entry name" value="SHIKIMATE DEHYDROGENASE"/>
    <property type="match status" value="1"/>
</dbReference>
<dbReference type="RefSeq" id="WP_143720900.1">
    <property type="nucleotide sequence ID" value="NZ_VKDB01000011.1"/>
</dbReference>
<dbReference type="GO" id="GO:0004764">
    <property type="term" value="F:shikimate 3-dehydrogenase (NADP+) activity"/>
    <property type="evidence" value="ECO:0007669"/>
    <property type="project" value="InterPro"/>
</dbReference>